<dbReference type="EMBL" id="CP046173">
    <property type="protein sequence ID" value="QIS18457.1"/>
    <property type="molecule type" value="Genomic_DNA"/>
</dbReference>
<dbReference type="CDD" id="cd00827">
    <property type="entry name" value="init_cond_enzymes"/>
    <property type="match status" value="1"/>
</dbReference>
<dbReference type="PANTHER" id="PTHR34069:SF2">
    <property type="entry name" value="BETA-KETOACYL-[ACYL-CARRIER-PROTEIN] SYNTHASE III"/>
    <property type="match status" value="1"/>
</dbReference>
<dbReference type="InterPro" id="IPR016039">
    <property type="entry name" value="Thiolase-like"/>
</dbReference>
<organism evidence="1 2">
    <name type="scientific">Nocardia terpenica</name>
    <dbReference type="NCBI Taxonomy" id="455432"/>
    <lineage>
        <taxon>Bacteria</taxon>
        <taxon>Bacillati</taxon>
        <taxon>Actinomycetota</taxon>
        <taxon>Actinomycetes</taxon>
        <taxon>Mycobacteriales</taxon>
        <taxon>Nocardiaceae</taxon>
        <taxon>Nocardia</taxon>
    </lineage>
</organism>
<dbReference type="GO" id="GO:0016746">
    <property type="term" value="F:acyltransferase activity"/>
    <property type="evidence" value="ECO:0007669"/>
    <property type="project" value="UniProtKB-KW"/>
</dbReference>
<dbReference type="Gene3D" id="3.40.47.10">
    <property type="match status" value="2"/>
</dbReference>
<dbReference type="AlphaFoldDB" id="A0A6G9YZA9"/>
<evidence type="ECO:0000313" key="1">
    <source>
        <dbReference type="EMBL" id="QIS18457.1"/>
    </source>
</evidence>
<reference evidence="1 2" key="1">
    <citation type="journal article" date="2019" name="ACS Chem. Biol.">
        <title>Identification and Mobilization of a Cryptic Antibiotic Biosynthesis Gene Locus from a Human-Pathogenic Nocardia Isolate.</title>
        <authorList>
            <person name="Herisse M."/>
            <person name="Ishida K."/>
            <person name="Porter J.L."/>
            <person name="Howden B."/>
            <person name="Hertweck C."/>
            <person name="Stinear T.P."/>
            <person name="Pidot S.J."/>
        </authorList>
    </citation>
    <scope>NUCLEOTIDE SEQUENCE [LARGE SCALE GENOMIC DNA]</scope>
    <source>
        <strain evidence="1 2">AUSMDU00012715</strain>
    </source>
</reference>
<protein>
    <submittedName>
        <fullName evidence="1">Uncharacterized protein</fullName>
    </submittedName>
</protein>
<evidence type="ECO:0000313" key="2">
    <source>
        <dbReference type="Proteomes" id="UP000500953"/>
    </source>
</evidence>
<dbReference type="PANTHER" id="PTHR34069">
    <property type="entry name" value="3-OXOACYL-[ACYL-CARRIER-PROTEIN] SYNTHASE 3"/>
    <property type="match status" value="1"/>
</dbReference>
<dbReference type="GO" id="GO:0044550">
    <property type="term" value="P:secondary metabolite biosynthetic process"/>
    <property type="evidence" value="ECO:0007669"/>
    <property type="project" value="TreeGrafter"/>
</dbReference>
<dbReference type="SUPFAM" id="SSF53901">
    <property type="entry name" value="Thiolase-like"/>
    <property type="match status" value="1"/>
</dbReference>
<name>A0A6G9YZA9_9NOCA</name>
<gene>
    <name evidence="1" type="ORF">F6W96_09340</name>
</gene>
<dbReference type="Proteomes" id="UP000500953">
    <property type="component" value="Chromosome"/>
</dbReference>
<sequence length="345" mass="37120">MKFESDIWIRSVAAWFPPRRETAAGALAAGRIDADSLSQTGIVAVHVAEDTTAPEMAVRAANIALERAECKPDEVDVLIHAWIYYQGYDLWSPPHYIANQLGTTSALPMSVHQGCDGGAIALQQAAIRLAAVPGERTALITAADRFAEPAIDRWNCQRVLVLGDSGTAIVLSTSGAGPTPFRLEAMRTRTTVEFEVMSRGFSSFSDYPLAAGIPLDGRFISDEGLARVGNDAFYATARSQVRTLILETLEEAGLTDIGTQLHVITLPRLGNASLEAIYYPVVESFIGAQKIRFDAMTGHLACCDLAADMNDLYENSIVPPGKYAAMITVGGGMTWACAVLRACEY</sequence>
<accession>A0A6G9YZA9</accession>
<dbReference type="RefSeq" id="WP_167485789.1">
    <property type="nucleotide sequence ID" value="NZ_CP046173.1"/>
</dbReference>
<proteinExistence type="predicted"/>